<dbReference type="OrthoDB" id="5300331at2759"/>
<dbReference type="EMBL" id="ML976656">
    <property type="protein sequence ID" value="KAF1980519.1"/>
    <property type="molecule type" value="Genomic_DNA"/>
</dbReference>
<keyword evidence="4" id="KW-1185">Reference proteome</keyword>
<evidence type="ECO:0000256" key="1">
    <source>
        <dbReference type="SAM" id="MobiDB-lite"/>
    </source>
</evidence>
<reference evidence="3" key="1">
    <citation type="journal article" date="2020" name="Stud. Mycol.">
        <title>101 Dothideomycetes genomes: a test case for predicting lifestyles and emergence of pathogens.</title>
        <authorList>
            <person name="Haridas S."/>
            <person name="Albert R."/>
            <person name="Binder M."/>
            <person name="Bloem J."/>
            <person name="Labutti K."/>
            <person name="Salamov A."/>
            <person name="Andreopoulos B."/>
            <person name="Baker S."/>
            <person name="Barry K."/>
            <person name="Bills G."/>
            <person name="Bluhm B."/>
            <person name="Cannon C."/>
            <person name="Castanera R."/>
            <person name="Culley D."/>
            <person name="Daum C."/>
            <person name="Ezra D."/>
            <person name="Gonzalez J."/>
            <person name="Henrissat B."/>
            <person name="Kuo A."/>
            <person name="Liang C."/>
            <person name="Lipzen A."/>
            <person name="Lutzoni F."/>
            <person name="Magnuson J."/>
            <person name="Mondo S."/>
            <person name="Nolan M."/>
            <person name="Ohm R."/>
            <person name="Pangilinan J."/>
            <person name="Park H.-J."/>
            <person name="Ramirez L."/>
            <person name="Alfaro M."/>
            <person name="Sun H."/>
            <person name="Tritt A."/>
            <person name="Yoshinaga Y."/>
            <person name="Zwiers L.-H."/>
            <person name="Turgeon B."/>
            <person name="Goodwin S."/>
            <person name="Spatafora J."/>
            <person name="Crous P."/>
            <person name="Grigoriev I."/>
        </authorList>
    </citation>
    <scope>NUCLEOTIDE SEQUENCE</scope>
    <source>
        <strain evidence="3">CBS 107.79</strain>
    </source>
</reference>
<feature type="region of interest" description="Disordered" evidence="1">
    <location>
        <begin position="226"/>
        <end position="266"/>
    </location>
</feature>
<feature type="domain" description="DUF8004" evidence="2">
    <location>
        <begin position="355"/>
        <end position="448"/>
    </location>
</feature>
<sequence length="852" mass="94121">MGSADSKESKESASTTASESSSRLSKVKKRITSHSVAPDYPAPIPPPQNVPRAASVTIQPVESASAAFEPLEPPPPLTSSNPNSRSNSPSRLSKSRPGTASSHLLTPTDSDVKKNRRRSKLFGYGESSDERVQDPSQRKMGGPLAWVVGHRGKVEYSLTMLLNGERVPELWDDAGGTFVYLFPRTSEKGPSFRIDSSVYASSPYMTRLLHGRLYSDVTDLPDHSVRNSSATYGIPSRTGSPDASVADSSEGSKGSRALSDATEDDHSEKHLYMPIALSTDQAPVTPTHSDPKLSNKDIDTLVSYRNFFAFLIGQSLVATQRHSDMFGIFMRISDILQHYNFSNVDGSTYGEVAASSFESYVDELYLADVRQSREKTIEAILLGEKMRCMSLYTEGFVHAVGKFDSLKELNHPKYDLISPKTGTRLARAALDLDNREMNINTKLKEFEFPAMFSGIMNSAMADEKKMVRFGKWKSAFMSTRSFVLDYYKTKYGSWLPKARSKKNNLTTSGLNRLVLREIYADLSDLYDLLVDRTNLTNRTADGFMNEDERSDFESIAALALRKVLSEYDRSTPPVQPPIPFDIPLYPTLKEVNKDYPSGDTKKDAKARGKKLSKDQIARMIKASHNADADKKTSFLEAFRHFEHKQASGSTMEELYELRAGQWLFLYAVIQSLPMLVVDAPGVRFTEGVEYFLCEAPRAGTPWGREDTSRARTWFGVAGGSQVVSLPTDVVENGVEGVFRRSHCWKMAEKWAANDTMLNAAMNEMNAAPLPPPPGYDAIPQPRSQSPIGDRRRESVMTLGLEALPLPPGFAPGGAAPGAGSPLLRPVSVHDPNKTFDSILGAVPNPKDKKKKK</sequence>
<accession>A0A6A5VV99</accession>
<organism evidence="3 4">
    <name type="scientific">Bimuria novae-zelandiae CBS 107.79</name>
    <dbReference type="NCBI Taxonomy" id="1447943"/>
    <lineage>
        <taxon>Eukaryota</taxon>
        <taxon>Fungi</taxon>
        <taxon>Dikarya</taxon>
        <taxon>Ascomycota</taxon>
        <taxon>Pezizomycotina</taxon>
        <taxon>Dothideomycetes</taxon>
        <taxon>Pleosporomycetidae</taxon>
        <taxon>Pleosporales</taxon>
        <taxon>Massarineae</taxon>
        <taxon>Didymosphaeriaceae</taxon>
        <taxon>Bimuria</taxon>
    </lineage>
</organism>
<gene>
    <name evidence="3" type="ORF">BU23DRAFT_576425</name>
</gene>
<protein>
    <recommendedName>
        <fullName evidence="2">DUF8004 domain-containing protein</fullName>
    </recommendedName>
</protein>
<feature type="compositionally biased region" description="Polar residues" evidence="1">
    <location>
        <begin position="226"/>
        <end position="252"/>
    </location>
</feature>
<evidence type="ECO:0000313" key="3">
    <source>
        <dbReference type="EMBL" id="KAF1980519.1"/>
    </source>
</evidence>
<feature type="compositionally biased region" description="Pro residues" evidence="1">
    <location>
        <begin position="40"/>
        <end position="49"/>
    </location>
</feature>
<dbReference type="AlphaFoldDB" id="A0A6A5VV99"/>
<proteinExistence type="predicted"/>
<feature type="compositionally biased region" description="Basic and acidic residues" evidence="1">
    <location>
        <begin position="128"/>
        <end position="137"/>
    </location>
</feature>
<name>A0A6A5VV99_9PLEO</name>
<dbReference type="Pfam" id="PF26013">
    <property type="entry name" value="DUF8004"/>
    <property type="match status" value="1"/>
</dbReference>
<feature type="compositionally biased region" description="Basic and acidic residues" evidence="1">
    <location>
        <begin position="1"/>
        <end position="11"/>
    </location>
</feature>
<dbReference type="PANTHER" id="PTHR39601:SF2">
    <property type="entry name" value="CHORIOGENIN HMINOR"/>
    <property type="match status" value="1"/>
</dbReference>
<feature type="compositionally biased region" description="Low complexity" evidence="1">
    <location>
        <begin position="12"/>
        <end position="22"/>
    </location>
</feature>
<dbReference type="PANTHER" id="PTHR39601">
    <property type="entry name" value="CHORIOGENIN HMINOR"/>
    <property type="match status" value="1"/>
</dbReference>
<dbReference type="Proteomes" id="UP000800036">
    <property type="component" value="Unassembled WGS sequence"/>
</dbReference>
<feature type="compositionally biased region" description="Low complexity" evidence="1">
    <location>
        <begin position="78"/>
        <end position="97"/>
    </location>
</feature>
<evidence type="ECO:0000313" key="4">
    <source>
        <dbReference type="Proteomes" id="UP000800036"/>
    </source>
</evidence>
<feature type="region of interest" description="Disordered" evidence="1">
    <location>
        <begin position="1"/>
        <end position="140"/>
    </location>
</feature>
<evidence type="ECO:0000259" key="2">
    <source>
        <dbReference type="Pfam" id="PF26013"/>
    </source>
</evidence>
<feature type="region of interest" description="Disordered" evidence="1">
    <location>
        <begin position="809"/>
        <end position="852"/>
    </location>
</feature>
<feature type="compositionally biased region" description="Polar residues" evidence="1">
    <location>
        <begin position="98"/>
        <end position="109"/>
    </location>
</feature>
<dbReference type="InterPro" id="IPR058317">
    <property type="entry name" value="DUF8004"/>
</dbReference>